<sequence>MQEEWVSKTGAKRVLVVFGGWAIGPEPFVHLAQDCDLLFVSDYRELDWTPKGLDAYEERILLAWSFGVAGYAHWQDGRADPFTRKIAVNGTLTPADRRMGIPPMIYSKTQNGLSAESFQSFVARVFDAPQPPLQIDIAARQAELAAVQSRATPGKVMFHRVWISTGDRIFPPANLDRAWAGQSSVIRYMTDAPHAPFDRFDRVEALWT</sequence>
<proteinExistence type="predicted"/>
<gene>
    <name evidence="1" type="ORF">QEZ52_06620</name>
</gene>
<dbReference type="InterPro" id="IPR007398">
    <property type="entry name" value="BioG"/>
</dbReference>
<accession>A0ABZ2XZZ1</accession>
<organism evidence="1 2">
    <name type="scientific">Aliisedimentitalea scapharcae</name>
    <dbReference type="NCBI Taxonomy" id="1524259"/>
    <lineage>
        <taxon>Bacteria</taxon>
        <taxon>Pseudomonadati</taxon>
        <taxon>Pseudomonadota</taxon>
        <taxon>Alphaproteobacteria</taxon>
        <taxon>Rhodobacterales</taxon>
        <taxon>Roseobacteraceae</taxon>
        <taxon>Aliisedimentitalea</taxon>
    </lineage>
</organism>
<protein>
    <submittedName>
        <fullName evidence="1">DUF452 family protein</fullName>
    </submittedName>
</protein>
<keyword evidence="2" id="KW-1185">Reference proteome</keyword>
<dbReference type="Pfam" id="PF04301">
    <property type="entry name" value="BioG"/>
    <property type="match status" value="1"/>
</dbReference>
<dbReference type="RefSeq" id="WP_406648771.1">
    <property type="nucleotide sequence ID" value="NZ_CP123584.1"/>
</dbReference>
<evidence type="ECO:0000313" key="1">
    <source>
        <dbReference type="EMBL" id="WZK90216.1"/>
    </source>
</evidence>
<dbReference type="EMBL" id="CP123584">
    <property type="protein sequence ID" value="WZK90216.1"/>
    <property type="molecule type" value="Genomic_DNA"/>
</dbReference>
<evidence type="ECO:0000313" key="2">
    <source>
        <dbReference type="Proteomes" id="UP001623232"/>
    </source>
</evidence>
<name>A0ABZ2XZZ1_9RHOB</name>
<reference evidence="1 2" key="1">
    <citation type="submission" date="2023-04" db="EMBL/GenBank/DDBJ databases">
        <title>Complete genome sequence of Alisedimentitalea scapharcae.</title>
        <authorList>
            <person name="Rong J.-C."/>
            <person name="Yi M.-L."/>
            <person name="Zhao Q."/>
        </authorList>
    </citation>
    <scope>NUCLEOTIDE SEQUENCE [LARGE SCALE GENOMIC DNA]</scope>
    <source>
        <strain evidence="1 2">KCTC 42119</strain>
    </source>
</reference>
<dbReference type="Proteomes" id="UP001623232">
    <property type="component" value="Chromosome"/>
</dbReference>